<keyword evidence="4 10" id="KW-0812">Transmembrane</keyword>
<keyword evidence="2" id="KW-0813">Transport</keyword>
<feature type="transmembrane region" description="Helical" evidence="10">
    <location>
        <begin position="231"/>
        <end position="249"/>
    </location>
</feature>
<feature type="transmembrane region" description="Helical" evidence="10">
    <location>
        <begin position="83"/>
        <end position="103"/>
    </location>
</feature>
<dbReference type="InterPro" id="IPR006153">
    <property type="entry name" value="Cation/H_exchanger_TM"/>
</dbReference>
<evidence type="ECO:0000313" key="13">
    <source>
        <dbReference type="Proteomes" id="UP000575985"/>
    </source>
</evidence>
<dbReference type="AlphaFoldDB" id="A0A853BX37"/>
<evidence type="ECO:0000256" key="5">
    <source>
        <dbReference type="ARBA" id="ARBA00022989"/>
    </source>
</evidence>
<dbReference type="InterPro" id="IPR018422">
    <property type="entry name" value="Cation/H_exchanger_CPA1"/>
</dbReference>
<comment type="subcellular location">
    <subcellularLocation>
        <location evidence="1">Cell membrane</location>
        <topology evidence="1">Multi-pass membrane protein</topology>
    </subcellularLocation>
</comment>
<feature type="transmembrane region" description="Helical" evidence="10">
    <location>
        <begin position="209"/>
        <end position="225"/>
    </location>
</feature>
<proteinExistence type="predicted"/>
<feature type="transmembrane region" description="Helical" evidence="10">
    <location>
        <begin position="181"/>
        <end position="202"/>
    </location>
</feature>
<keyword evidence="9" id="KW-0739">Sodium transport</keyword>
<keyword evidence="13" id="KW-1185">Reference proteome</keyword>
<evidence type="ECO:0000259" key="11">
    <source>
        <dbReference type="Pfam" id="PF00999"/>
    </source>
</evidence>
<dbReference type="GO" id="GO:0015386">
    <property type="term" value="F:potassium:proton antiporter activity"/>
    <property type="evidence" value="ECO:0007669"/>
    <property type="project" value="TreeGrafter"/>
</dbReference>
<keyword evidence="8 10" id="KW-0472">Membrane</keyword>
<evidence type="ECO:0000256" key="7">
    <source>
        <dbReference type="ARBA" id="ARBA00023065"/>
    </source>
</evidence>
<dbReference type="Pfam" id="PF00999">
    <property type="entry name" value="Na_H_Exchanger"/>
    <property type="match status" value="1"/>
</dbReference>
<evidence type="ECO:0000256" key="4">
    <source>
        <dbReference type="ARBA" id="ARBA00022692"/>
    </source>
</evidence>
<dbReference type="GO" id="GO:0015385">
    <property type="term" value="F:sodium:proton antiporter activity"/>
    <property type="evidence" value="ECO:0007669"/>
    <property type="project" value="InterPro"/>
</dbReference>
<dbReference type="GO" id="GO:0098719">
    <property type="term" value="P:sodium ion import across plasma membrane"/>
    <property type="evidence" value="ECO:0007669"/>
    <property type="project" value="TreeGrafter"/>
</dbReference>
<sequence>MEVTLVVAAGVVSIVVVAALSDRLGVALPLSLVAVGIGLSFVPGVPHPRLDPEWVLAGVLPVLLYAAAVTMPVQDFRRDVGPITGLAVLLVVLTTLGTGWLFHAAVPGIGWPAAFALGAVVSPTDAVAATAVGRRLGLPSRLLTLLEGEGLVNDASALILLRTAVAASAAAVSVWGVLGDFLYAVAVSVLIGLAVGVVNVRVRGLLNDPVLNTAVSFVVPFVAFVPAEDAGASGVLAAVVAGLATGHLSPRHLAARDRLSEATNWRTLSFLLENAVFLLMGLSVAPLVARVAERGLDPWTAVGLGLAASAVVTVIRMAFAVPLVAVMRRDVRRARRIRPRLEVLRRRLEDTEAPSGPRGRGRERLRRRVVRASADAAFRLRKPVGWRGGVVLAWSGMRGAITLAAAQTLPADTPHRPLLVLVAFVVAAATLLVQGFTLPAVIRAVKVPGDDPDRMRDDYAGLLAELSRAGAAVLADPAVTAPEGEPADPALLDRVRADSRVRSSDDEDDGLGVCGRDDDAARAEYVRLRRAVLSAQREALLAARGRGLHDSRALRRAQSALDVEEARLERFAG</sequence>
<accession>A0A853BX37</accession>
<evidence type="ECO:0000256" key="2">
    <source>
        <dbReference type="ARBA" id="ARBA00022448"/>
    </source>
</evidence>
<evidence type="ECO:0000313" key="12">
    <source>
        <dbReference type="EMBL" id="NYI99027.1"/>
    </source>
</evidence>
<feature type="transmembrane region" description="Helical" evidence="10">
    <location>
        <begin position="301"/>
        <end position="326"/>
    </location>
</feature>
<feature type="transmembrane region" description="Helical" evidence="10">
    <location>
        <begin position="388"/>
        <end position="406"/>
    </location>
</feature>
<feature type="domain" description="Cation/H+ exchanger transmembrane" evidence="11">
    <location>
        <begin position="12"/>
        <end position="442"/>
    </location>
</feature>
<protein>
    <submittedName>
        <fullName evidence="12">CPA1 family monovalent cation:H+ antiporter</fullName>
    </submittedName>
</protein>
<dbReference type="GO" id="GO:0005886">
    <property type="term" value="C:plasma membrane"/>
    <property type="evidence" value="ECO:0007669"/>
    <property type="project" value="UniProtKB-SubCell"/>
</dbReference>
<keyword evidence="5 10" id="KW-1133">Transmembrane helix</keyword>
<dbReference type="PANTHER" id="PTHR10110:SF86">
    <property type="entry name" value="SODIUM_HYDROGEN EXCHANGER 7"/>
    <property type="match status" value="1"/>
</dbReference>
<gene>
    <name evidence="12" type="ORF">HNR12_005304</name>
</gene>
<evidence type="ECO:0000256" key="9">
    <source>
        <dbReference type="ARBA" id="ARBA00023201"/>
    </source>
</evidence>
<dbReference type="PANTHER" id="PTHR10110">
    <property type="entry name" value="SODIUM/HYDROGEN EXCHANGER"/>
    <property type="match status" value="1"/>
</dbReference>
<name>A0A853BX37_9ACTN</name>
<reference evidence="12 13" key="1">
    <citation type="submission" date="2020-07" db="EMBL/GenBank/DDBJ databases">
        <title>Sequencing the genomes of 1000 actinobacteria strains.</title>
        <authorList>
            <person name="Klenk H.-P."/>
        </authorList>
    </citation>
    <scope>NUCLEOTIDE SEQUENCE [LARGE SCALE GENOMIC DNA]</scope>
    <source>
        <strain evidence="12 13">DSM 45927</strain>
    </source>
</reference>
<keyword evidence="7" id="KW-0406">Ion transport</keyword>
<comment type="caution">
    <text evidence="12">The sequence shown here is derived from an EMBL/GenBank/DDBJ whole genome shotgun (WGS) entry which is preliminary data.</text>
</comment>
<evidence type="ECO:0000256" key="6">
    <source>
        <dbReference type="ARBA" id="ARBA00023053"/>
    </source>
</evidence>
<dbReference type="Proteomes" id="UP000575985">
    <property type="component" value="Unassembled WGS sequence"/>
</dbReference>
<evidence type="ECO:0000256" key="10">
    <source>
        <dbReference type="SAM" id="Phobius"/>
    </source>
</evidence>
<evidence type="ECO:0000256" key="1">
    <source>
        <dbReference type="ARBA" id="ARBA00004651"/>
    </source>
</evidence>
<feature type="transmembrane region" description="Helical" evidence="10">
    <location>
        <begin position="54"/>
        <end position="71"/>
    </location>
</feature>
<dbReference type="RefSeq" id="WP_179770076.1">
    <property type="nucleotide sequence ID" value="NZ_JACCFO010000001.1"/>
</dbReference>
<evidence type="ECO:0000256" key="3">
    <source>
        <dbReference type="ARBA" id="ARBA00022475"/>
    </source>
</evidence>
<feature type="transmembrane region" description="Helical" evidence="10">
    <location>
        <begin position="270"/>
        <end position="289"/>
    </location>
</feature>
<keyword evidence="3" id="KW-1003">Cell membrane</keyword>
<dbReference type="Gene3D" id="6.10.140.1330">
    <property type="match status" value="1"/>
</dbReference>
<dbReference type="EMBL" id="JACCFO010000001">
    <property type="protein sequence ID" value="NYI99027.1"/>
    <property type="molecule type" value="Genomic_DNA"/>
</dbReference>
<feature type="transmembrane region" description="Helical" evidence="10">
    <location>
        <begin position="418"/>
        <end position="445"/>
    </location>
</feature>
<dbReference type="GO" id="GO:0051453">
    <property type="term" value="P:regulation of intracellular pH"/>
    <property type="evidence" value="ECO:0007669"/>
    <property type="project" value="TreeGrafter"/>
</dbReference>
<keyword evidence="6" id="KW-0915">Sodium</keyword>
<organism evidence="12 13">
    <name type="scientific">Streptomonospora nanhaiensis</name>
    <dbReference type="NCBI Taxonomy" id="1323731"/>
    <lineage>
        <taxon>Bacteria</taxon>
        <taxon>Bacillati</taxon>
        <taxon>Actinomycetota</taxon>
        <taxon>Actinomycetes</taxon>
        <taxon>Streptosporangiales</taxon>
        <taxon>Nocardiopsidaceae</taxon>
        <taxon>Streptomonospora</taxon>
    </lineage>
</organism>
<evidence type="ECO:0000256" key="8">
    <source>
        <dbReference type="ARBA" id="ARBA00023136"/>
    </source>
</evidence>